<gene>
    <name evidence="1" type="ORF">ALTATR162_LOCUS2186</name>
</gene>
<dbReference type="Proteomes" id="UP000676310">
    <property type="component" value="Unassembled WGS sequence"/>
</dbReference>
<sequence>MPAQRSRGRVGFKNVESGWTQLMETFNDIELSLRLTKGHIRRIEKVMEDKKTKRSGASLKQHKFLRRVLAIDSDSYTLCVAAFSQNQIDSTKAAILDGLVERIRERRNDTIMSPTMRSLFDHSEDNRIVPLPQETNQLLRSTSEPWVELKYAERAGTKEVFGQYLVDRIENTELSDDWKAVIMRLPMWPPDLSAPCFMSLDLCEESTKEVAMALFKVEVTWVTDAFWVVHDGGLLQIIPYSQHTMKGVLDEDIVAVFGADIHAAITTCSIRANELREGHGKTKCISMTFSKSKATIDLTLSVMEGVKIQKKLGVAAASR</sequence>
<protein>
    <submittedName>
        <fullName evidence="1">Uncharacterized protein</fullName>
    </submittedName>
</protein>
<dbReference type="GeneID" id="67013603"/>
<organism evidence="1 2">
    <name type="scientific">Alternaria atra</name>
    <dbReference type="NCBI Taxonomy" id="119953"/>
    <lineage>
        <taxon>Eukaryota</taxon>
        <taxon>Fungi</taxon>
        <taxon>Dikarya</taxon>
        <taxon>Ascomycota</taxon>
        <taxon>Pezizomycotina</taxon>
        <taxon>Dothideomycetes</taxon>
        <taxon>Pleosporomycetidae</taxon>
        <taxon>Pleosporales</taxon>
        <taxon>Pleosporineae</taxon>
        <taxon>Pleosporaceae</taxon>
        <taxon>Alternaria</taxon>
        <taxon>Alternaria sect. Ulocladioides</taxon>
    </lineage>
</organism>
<evidence type="ECO:0000313" key="2">
    <source>
        <dbReference type="Proteomes" id="UP000676310"/>
    </source>
</evidence>
<accession>A0A8J2HXI6</accession>
<name>A0A8J2HXI6_9PLEO</name>
<dbReference type="AlphaFoldDB" id="A0A8J2HXI6"/>
<evidence type="ECO:0000313" key="1">
    <source>
        <dbReference type="EMBL" id="CAG5148338.1"/>
    </source>
</evidence>
<keyword evidence="2" id="KW-1185">Reference proteome</keyword>
<dbReference type="RefSeq" id="XP_043165723.1">
    <property type="nucleotide sequence ID" value="XM_043309788.1"/>
</dbReference>
<dbReference type="OrthoDB" id="3679304at2759"/>
<reference evidence="1" key="1">
    <citation type="submission" date="2021-05" db="EMBL/GenBank/DDBJ databases">
        <authorList>
            <person name="Stam R."/>
        </authorList>
    </citation>
    <scope>NUCLEOTIDE SEQUENCE</scope>
    <source>
        <strain evidence="1">CS162</strain>
    </source>
</reference>
<proteinExistence type="predicted"/>
<comment type="caution">
    <text evidence="1">The sequence shown here is derived from an EMBL/GenBank/DDBJ whole genome shotgun (WGS) entry which is preliminary data.</text>
</comment>
<dbReference type="EMBL" id="CAJRGZ010000015">
    <property type="protein sequence ID" value="CAG5148338.1"/>
    <property type="molecule type" value="Genomic_DNA"/>
</dbReference>